<feature type="compositionally biased region" description="Polar residues" evidence="1">
    <location>
        <begin position="34"/>
        <end position="51"/>
    </location>
</feature>
<gene>
    <name evidence="2" type="ORF">TMI583_LOCUS49727</name>
</gene>
<evidence type="ECO:0000313" key="3">
    <source>
        <dbReference type="Proteomes" id="UP000682733"/>
    </source>
</evidence>
<reference evidence="2" key="1">
    <citation type="submission" date="2021-02" db="EMBL/GenBank/DDBJ databases">
        <authorList>
            <person name="Nowell W R."/>
        </authorList>
    </citation>
    <scope>NUCLEOTIDE SEQUENCE</scope>
</reference>
<protein>
    <submittedName>
        <fullName evidence="2">Uncharacterized protein</fullName>
    </submittedName>
</protein>
<proteinExistence type="predicted"/>
<feature type="compositionally biased region" description="Low complexity" evidence="1">
    <location>
        <begin position="53"/>
        <end position="72"/>
    </location>
</feature>
<dbReference type="EMBL" id="CAJOBA010111163">
    <property type="protein sequence ID" value="CAF4553779.1"/>
    <property type="molecule type" value="Genomic_DNA"/>
</dbReference>
<accession>A0A8S2YEV3</accession>
<dbReference type="AlphaFoldDB" id="A0A8S2YEV3"/>
<comment type="caution">
    <text evidence="2">The sequence shown here is derived from an EMBL/GenBank/DDBJ whole genome shotgun (WGS) entry which is preliminary data.</text>
</comment>
<evidence type="ECO:0000256" key="1">
    <source>
        <dbReference type="SAM" id="MobiDB-lite"/>
    </source>
</evidence>
<feature type="region of interest" description="Disordered" evidence="1">
    <location>
        <begin position="34"/>
        <end position="72"/>
    </location>
</feature>
<organism evidence="2 3">
    <name type="scientific">Didymodactylos carnosus</name>
    <dbReference type="NCBI Taxonomy" id="1234261"/>
    <lineage>
        <taxon>Eukaryota</taxon>
        <taxon>Metazoa</taxon>
        <taxon>Spiralia</taxon>
        <taxon>Gnathifera</taxon>
        <taxon>Rotifera</taxon>
        <taxon>Eurotatoria</taxon>
        <taxon>Bdelloidea</taxon>
        <taxon>Philodinida</taxon>
        <taxon>Philodinidae</taxon>
        <taxon>Didymodactylos</taxon>
    </lineage>
</organism>
<dbReference type="Proteomes" id="UP000682733">
    <property type="component" value="Unassembled WGS sequence"/>
</dbReference>
<sequence>MSYNSVKSEPEDHKPDIMSVLQRRTSQSTVLDLDQMDNNHTNTDYSTTRQKPANRLNINANPNNDSTPSSDNNILKYRRYQLFLEQFPFPLDDDFRDDF</sequence>
<feature type="non-terminal residue" evidence="2">
    <location>
        <position position="1"/>
    </location>
</feature>
<evidence type="ECO:0000313" key="2">
    <source>
        <dbReference type="EMBL" id="CAF4553779.1"/>
    </source>
</evidence>
<name>A0A8S2YEV3_9BILA</name>